<sequence>MIASNLILAIIPLLSFTSALPAGETSLLGPLASNAALDTLTPRATTNDAPIISDVLQQRSTGDQAKKNGIWAKLGFGGHRVPRKKSFPGQGRRLGGGPSEEASDSKPSDQSTERPHQSTEKPVQRQQRKINGGQ</sequence>
<reference evidence="4" key="1">
    <citation type="journal article" date="2019" name="Mol. Biol. Evol.">
        <title>Blast fungal genomes show frequent chromosomal changes, gene gains and losses, and effector gene turnover.</title>
        <authorList>
            <person name="Gomez Luciano L.B."/>
            <person name="Jason Tsai I."/>
            <person name="Chuma I."/>
            <person name="Tosa Y."/>
            <person name="Chen Y.H."/>
            <person name="Li J.Y."/>
            <person name="Li M.Y."/>
            <person name="Jade Lu M.Y."/>
            <person name="Nakayashiki H."/>
            <person name="Li W.H."/>
        </authorList>
    </citation>
    <scope>NUCLEOTIDE SEQUENCE</scope>
    <source>
        <strain evidence="4">NI907</strain>
    </source>
</reference>
<evidence type="ECO:0000256" key="2">
    <source>
        <dbReference type="SAM" id="SignalP"/>
    </source>
</evidence>
<organism evidence="3 4">
    <name type="scientific">Pyricularia grisea</name>
    <name type="common">Crabgrass-specific blast fungus</name>
    <name type="synonym">Magnaporthe grisea</name>
    <dbReference type="NCBI Taxonomy" id="148305"/>
    <lineage>
        <taxon>Eukaryota</taxon>
        <taxon>Fungi</taxon>
        <taxon>Dikarya</taxon>
        <taxon>Ascomycota</taxon>
        <taxon>Pezizomycotina</taxon>
        <taxon>Sordariomycetes</taxon>
        <taxon>Sordariomycetidae</taxon>
        <taxon>Magnaporthales</taxon>
        <taxon>Pyriculariaceae</taxon>
        <taxon>Pyricularia</taxon>
    </lineage>
</organism>
<keyword evidence="3" id="KW-1185">Reference proteome</keyword>
<dbReference type="GeneID" id="41959395"/>
<keyword evidence="2" id="KW-0732">Signal</keyword>
<feature type="region of interest" description="Disordered" evidence="1">
    <location>
        <begin position="74"/>
        <end position="134"/>
    </location>
</feature>
<protein>
    <submittedName>
        <fullName evidence="4">Uncharacterized protein</fullName>
    </submittedName>
</protein>
<feature type="signal peptide" evidence="2">
    <location>
        <begin position="1"/>
        <end position="19"/>
    </location>
</feature>
<dbReference type="RefSeq" id="XP_030985534.1">
    <property type="nucleotide sequence ID" value="XM_031124486.1"/>
</dbReference>
<reference evidence="4" key="3">
    <citation type="submission" date="2025-08" db="UniProtKB">
        <authorList>
            <consortium name="RefSeq"/>
        </authorList>
    </citation>
    <scope>IDENTIFICATION</scope>
    <source>
        <strain evidence="4">NI907</strain>
    </source>
</reference>
<feature type="compositionally biased region" description="Basic and acidic residues" evidence="1">
    <location>
        <begin position="103"/>
        <end position="123"/>
    </location>
</feature>
<evidence type="ECO:0000313" key="3">
    <source>
        <dbReference type="Proteomes" id="UP000515153"/>
    </source>
</evidence>
<accession>A0A6P8BEQ6</accession>
<dbReference type="KEGG" id="pgri:PgNI_04439"/>
<name>A0A6P8BEQ6_PYRGI</name>
<evidence type="ECO:0000256" key="1">
    <source>
        <dbReference type="SAM" id="MobiDB-lite"/>
    </source>
</evidence>
<gene>
    <name evidence="4" type="ORF">PgNI_04439</name>
</gene>
<feature type="chain" id="PRO_5027805500" evidence="2">
    <location>
        <begin position="20"/>
        <end position="134"/>
    </location>
</feature>
<proteinExistence type="predicted"/>
<dbReference type="Proteomes" id="UP000515153">
    <property type="component" value="Unplaced"/>
</dbReference>
<reference evidence="4" key="2">
    <citation type="submission" date="2019-10" db="EMBL/GenBank/DDBJ databases">
        <authorList>
            <consortium name="NCBI Genome Project"/>
        </authorList>
    </citation>
    <scope>NUCLEOTIDE SEQUENCE</scope>
    <source>
        <strain evidence="4">NI907</strain>
    </source>
</reference>
<dbReference type="AlphaFoldDB" id="A0A6P8BEQ6"/>
<evidence type="ECO:0000313" key="4">
    <source>
        <dbReference type="RefSeq" id="XP_030985534.1"/>
    </source>
</evidence>